<feature type="region of interest" description="Disordered" evidence="7">
    <location>
        <begin position="2230"/>
        <end position="2253"/>
    </location>
</feature>
<reference evidence="10 11" key="1">
    <citation type="journal article" date="2021" name="Cell">
        <title>Tracing the genetic footprints of vertebrate landing in non-teleost ray-finned fishes.</title>
        <authorList>
            <person name="Bi X."/>
            <person name="Wang K."/>
            <person name="Yang L."/>
            <person name="Pan H."/>
            <person name="Jiang H."/>
            <person name="Wei Q."/>
            <person name="Fang M."/>
            <person name="Yu H."/>
            <person name="Zhu C."/>
            <person name="Cai Y."/>
            <person name="He Y."/>
            <person name="Gan X."/>
            <person name="Zeng H."/>
            <person name="Yu D."/>
            <person name="Zhu Y."/>
            <person name="Jiang H."/>
            <person name="Qiu Q."/>
            <person name="Yang H."/>
            <person name="Zhang Y.E."/>
            <person name="Wang W."/>
            <person name="Zhu M."/>
            <person name="He S."/>
            <person name="Zhang G."/>
        </authorList>
    </citation>
    <scope>NUCLEOTIDE SEQUENCE [LARGE SCALE GENOMIC DNA]</scope>
    <source>
        <strain evidence="10">Bchr_013</strain>
    </source>
</reference>
<feature type="region of interest" description="Disordered" evidence="7">
    <location>
        <begin position="3031"/>
        <end position="3072"/>
    </location>
</feature>
<evidence type="ECO:0000256" key="4">
    <source>
        <dbReference type="ARBA" id="ARBA00023069"/>
    </source>
</evidence>
<evidence type="ECO:0000313" key="10">
    <source>
        <dbReference type="EMBL" id="KAG2469946.1"/>
    </source>
</evidence>
<proteinExistence type="predicted"/>
<dbReference type="Gene3D" id="2.60.40.10">
    <property type="entry name" value="Immunoglobulins"/>
    <property type="match status" value="21"/>
</dbReference>
<feature type="compositionally biased region" description="Basic and acidic residues" evidence="7">
    <location>
        <begin position="1738"/>
        <end position="1750"/>
    </location>
</feature>
<feature type="domain" description="HYDIN/VesB/CFA65-like Ig-like" evidence="9">
    <location>
        <begin position="405"/>
        <end position="503"/>
    </location>
</feature>
<dbReference type="InterPro" id="IPR013783">
    <property type="entry name" value="Ig-like_fold"/>
</dbReference>
<feature type="region of interest" description="Disordered" evidence="7">
    <location>
        <begin position="2140"/>
        <end position="2197"/>
    </location>
</feature>
<dbReference type="EMBL" id="JAATIS010000147">
    <property type="protein sequence ID" value="KAG2469946.1"/>
    <property type="molecule type" value="Genomic_DNA"/>
</dbReference>
<feature type="compositionally biased region" description="Basic and acidic residues" evidence="7">
    <location>
        <begin position="1124"/>
        <end position="1141"/>
    </location>
</feature>
<dbReference type="InterPro" id="IPR027417">
    <property type="entry name" value="P-loop_NTPase"/>
</dbReference>
<feature type="non-terminal residue" evidence="10">
    <location>
        <position position="4956"/>
    </location>
</feature>
<feature type="domain" description="Hydin adenylate kinase-like" evidence="8">
    <location>
        <begin position="1842"/>
        <end position="1951"/>
    </location>
</feature>
<dbReference type="SUPFAM" id="SSF52540">
    <property type="entry name" value="P-loop containing nucleoside triphosphate hydrolases"/>
    <property type="match status" value="1"/>
</dbReference>
<dbReference type="InterPro" id="IPR033768">
    <property type="entry name" value="Hydin_ADK"/>
</dbReference>
<dbReference type="PANTHER" id="PTHR23053:SF0">
    <property type="entry name" value="HYDROCEPHALUS-INDUCING PROTEIN HOMOLOG"/>
    <property type="match status" value="1"/>
</dbReference>
<feature type="coiled-coil region" evidence="6">
    <location>
        <begin position="2043"/>
        <end position="2074"/>
    </location>
</feature>
<protein>
    <submittedName>
        <fullName evidence="10">HYDIN protein</fullName>
    </submittedName>
</protein>
<evidence type="ECO:0000256" key="6">
    <source>
        <dbReference type="SAM" id="Coils"/>
    </source>
</evidence>
<name>A0A8X8BW46_POLSE</name>
<evidence type="ECO:0000259" key="9">
    <source>
        <dbReference type="Pfam" id="PF22544"/>
    </source>
</evidence>
<evidence type="ECO:0000313" key="11">
    <source>
        <dbReference type="Proteomes" id="UP000886611"/>
    </source>
</evidence>
<feature type="region of interest" description="Disordered" evidence="7">
    <location>
        <begin position="2295"/>
        <end position="2339"/>
    </location>
</feature>
<dbReference type="GO" id="GO:0003341">
    <property type="term" value="P:cilium movement"/>
    <property type="evidence" value="ECO:0007669"/>
    <property type="project" value="TreeGrafter"/>
</dbReference>
<dbReference type="Gene3D" id="3.40.50.300">
    <property type="entry name" value="P-loop containing nucleotide triphosphate hydrolases"/>
    <property type="match status" value="1"/>
</dbReference>
<evidence type="ECO:0000256" key="5">
    <source>
        <dbReference type="ARBA" id="ARBA00023273"/>
    </source>
</evidence>
<accession>A0A8X8BW46</accession>
<organism evidence="10 11">
    <name type="scientific">Polypterus senegalus</name>
    <name type="common">Senegal bichir</name>
    <dbReference type="NCBI Taxonomy" id="55291"/>
    <lineage>
        <taxon>Eukaryota</taxon>
        <taxon>Metazoa</taxon>
        <taxon>Chordata</taxon>
        <taxon>Craniata</taxon>
        <taxon>Vertebrata</taxon>
        <taxon>Euteleostomi</taxon>
        <taxon>Actinopterygii</taxon>
        <taxon>Polypteriformes</taxon>
        <taxon>Polypteridae</taxon>
        <taxon>Polypterus</taxon>
    </lineage>
</organism>
<feature type="compositionally biased region" description="Basic and acidic residues" evidence="7">
    <location>
        <begin position="2244"/>
        <end position="2253"/>
    </location>
</feature>
<dbReference type="GO" id="GO:1904158">
    <property type="term" value="P:axonemal central apparatus assembly"/>
    <property type="evidence" value="ECO:0007669"/>
    <property type="project" value="TreeGrafter"/>
</dbReference>
<feature type="region of interest" description="Disordered" evidence="7">
    <location>
        <begin position="1124"/>
        <end position="1152"/>
    </location>
</feature>
<feature type="region of interest" description="Disordered" evidence="7">
    <location>
        <begin position="856"/>
        <end position="886"/>
    </location>
</feature>
<keyword evidence="3" id="KW-0963">Cytoplasm</keyword>
<feature type="domain" description="HYDIN/VesB/CFA65-like Ig-like" evidence="9">
    <location>
        <begin position="144"/>
        <end position="237"/>
    </location>
</feature>
<evidence type="ECO:0000256" key="2">
    <source>
        <dbReference type="ARBA" id="ARBA00004496"/>
    </source>
</evidence>
<dbReference type="GO" id="GO:0005930">
    <property type="term" value="C:axoneme"/>
    <property type="evidence" value="ECO:0007669"/>
    <property type="project" value="TreeGrafter"/>
</dbReference>
<dbReference type="InterPro" id="IPR053879">
    <property type="entry name" value="HYDIN_VesB_CFA65-like_Ig"/>
</dbReference>
<feature type="region of interest" description="Disordered" evidence="7">
    <location>
        <begin position="2481"/>
        <end position="2538"/>
    </location>
</feature>
<dbReference type="Pfam" id="PF22544">
    <property type="entry name" value="HYDIN_VesB_CFA65-like_Ig"/>
    <property type="match status" value="5"/>
</dbReference>
<feature type="domain" description="HYDIN/VesB/CFA65-like Ig-like" evidence="9">
    <location>
        <begin position="4138"/>
        <end position="4234"/>
    </location>
</feature>
<feature type="compositionally biased region" description="Basic and acidic residues" evidence="7">
    <location>
        <begin position="2183"/>
        <end position="2197"/>
    </location>
</feature>
<dbReference type="CDD" id="cd22265">
    <property type="entry name" value="UDM1_RNF168"/>
    <property type="match status" value="1"/>
</dbReference>
<gene>
    <name evidence="10" type="primary">Hydin_0</name>
    <name evidence="10" type="ORF">GTO96_0022578</name>
</gene>
<dbReference type="Pfam" id="PF17213">
    <property type="entry name" value="Hydin_ADK"/>
    <property type="match status" value="1"/>
</dbReference>
<feature type="compositionally biased region" description="Low complexity" evidence="7">
    <location>
        <begin position="3051"/>
        <end position="3061"/>
    </location>
</feature>
<dbReference type="InterPro" id="IPR033305">
    <property type="entry name" value="Hydin-like"/>
</dbReference>
<feature type="compositionally biased region" description="Basic and acidic residues" evidence="7">
    <location>
        <begin position="2317"/>
        <end position="2339"/>
    </location>
</feature>
<evidence type="ECO:0000259" key="8">
    <source>
        <dbReference type="Pfam" id="PF17213"/>
    </source>
</evidence>
<feature type="region of interest" description="Disordered" evidence="7">
    <location>
        <begin position="1738"/>
        <end position="1781"/>
    </location>
</feature>
<comment type="subcellular location">
    <subcellularLocation>
        <location evidence="1">Cell projection</location>
        <location evidence="1">Cilium</location>
    </subcellularLocation>
    <subcellularLocation>
        <location evidence="2">Cytoplasm</location>
    </subcellularLocation>
</comment>
<evidence type="ECO:0000256" key="1">
    <source>
        <dbReference type="ARBA" id="ARBA00004138"/>
    </source>
</evidence>
<keyword evidence="6" id="KW-0175">Coiled coil</keyword>
<keyword evidence="11" id="KW-1185">Reference proteome</keyword>
<keyword evidence="5" id="KW-0966">Cell projection</keyword>
<evidence type="ECO:0000256" key="7">
    <source>
        <dbReference type="SAM" id="MobiDB-lite"/>
    </source>
</evidence>
<feature type="non-terminal residue" evidence="10">
    <location>
        <position position="1"/>
    </location>
</feature>
<keyword evidence="4" id="KW-0969">Cilium</keyword>
<feature type="domain" description="HYDIN/VesB/CFA65-like Ig-like" evidence="9">
    <location>
        <begin position="4354"/>
        <end position="4450"/>
    </location>
</feature>
<feature type="domain" description="HYDIN/VesB/CFA65-like Ig-like" evidence="9">
    <location>
        <begin position="2874"/>
        <end position="2952"/>
    </location>
</feature>
<feature type="compositionally biased region" description="Polar residues" evidence="7">
    <location>
        <begin position="1761"/>
        <end position="1778"/>
    </location>
</feature>
<comment type="caution">
    <text evidence="10">The sequence shown here is derived from an EMBL/GenBank/DDBJ whole genome shotgun (WGS) entry which is preliminary data.</text>
</comment>
<dbReference type="Proteomes" id="UP000886611">
    <property type="component" value="Unassembled WGS sequence"/>
</dbReference>
<sequence length="4956" mass="555398">MAQTTEQRLANTHEMYPPPILELFDMSETTHQKFSMVDVDQPLFQPFPSEIWFQNYAPCETYDFPLALRNNDKIPRLVKVIQEDSPYFKVVSPLDVCNKVAPGMASIFHILFTPEENKDYTQQLLCITEREKFVIPVKAIGARAILDFPDQLNFSNCPVKCCCQKTLLVRNIGNREARFTLSTQSPFSVDPVMATLGIGDSMQVTVEFLPKWNGDHSEDLILHYDTGEDIYIALYGAASDVNVRLNKSSVIIEKTYVSLTNQRSLTIYNRSDIIVHYKWKSLATQEEEDEEKTRLTSDLQRQEETEMDRFLEECNADPTLRERISVLSRTFQNQLRKLQEKQMIFTDDVFSMEPAEGEIWPNSTAEVNILFKPKEAKLYQQNVYCDITGREARLSLRIKGEGIGPKLVSSFDKLDMGNIFVGSKHSYEVLLANKGDIDAIFTLVPPVSALGACFTFNPSEGIVLPGGFQAIHVNFSSGILGDFQEDFQFSVDSSPQNISITFSLRIPGDGSADTSMTSTTQVADMSRTSWRSNSQALNLREFTVTPSRGTIRSLSLMDVEVTLCSNTVKQYEVALVVDIEGVGEEVLALPILARCVIPPLRLVSPVLEFGRCFLDYPYHHAIKVANDSRLPACCGLLPQEYDEHPPVLYSSSESRGIVQPNSTLNIPLVLLAKMVGKLDIVANIAIFGSEDLPLKVRLACIGEGPVVHVSSMEVDFGNIPVLKDVSRTLKLSNQSPIAASYRAKMVSSRSLWRVEPCEGVVPREGETEISLVANVDDTVRFQDKLHLIIENSQTHTIPVAATGTGTTIVSDKPLAPAVNLGAHFSSGLCQYHFRLTNMGRRCHQLYWMTEGFTSFRRRGPSPQRSTKNSKSKNSRNTENGPNPVFKLHPMRAELYPGQSINMVLEGSSEIPKVVKERLICQAIIGKQSGKEQIMMVDVTCHFIAPVLDVSAKQLSFYLEKHPGQELKPQYKALLLRNVSSLLLNMQLILTEPYAICDTEADYLLCTSKMVNLGVGEEFHLNIRFDPTYHKDKHSWVAEESLTIQYLEHPQRDYVSLNGVVHYPNLHFSSMEVNFGCIVNDTAVSRTVEMSNSSPLPVKYFWSLFEDNGQDQIRDVDLQKLTLKKAEDSRSEGEKSDTKENDGTASPKDPSPRIHTLSLLKEVFDVFPVYGTLEPNESQQVTFTFYGRSDISKQVKALCEIEEGPTYELSLKGEASLVRYTIDKKEIDYGQQLFDQVAEAVITLKNTGRVNFEFNILNVQLASSPENAQPGLPLVIPQSGLVEALTDVKLSVYYLPGIPEAFHKSFEVQASYFEPEVINLRGEGIFPRICLDLPRNLTGDERYRLLLKEARESFETESKKEEIYSQAGEQSLDEYTPSYDCLVQMEVERLLMKEYALEQWSLHSNYSRDTSSSQNWQRKLTKCELPEYVLDFGYVIHNTLCTHIVKVTNTGLLPVSFHVEKRHLANTGFSTELDRVKNLPYCETETFEVRFDPCGSSLKLGDVDVLMPIQVVGGPVFQVRLHAVVTMPSLTLSADMLEFDSILCGQCQVKTIQLYNHLHVTCEWAVAEGVDKHIPSYLRRKGKNKIKSKPQVFEMIPSSGTLQPGERVNVQVKFSPTEEKLFNESLVVCISQSSNRLMLLLQGNGQEPQLDFSPSVLQFGPVLPYTYGDELEVTVKNPCAFPIEFYSLEFDKQYLEEEKILQLLTGYDSENILLLPPRNPGEKLPPEILEYFEEWKRQEERGKREEGPKTDENEDGAPLESGTIQEPTTISGPQEQASFQPVAEETDEALREGEMTKTQMGALSTSNRVGEIDMTPVSKANARHMGVDLSLEGSAARNRRGIAIIVHGGPLSGKTSTAVTLAKHYGIPCLNIDGIVLEAVANGSTVAGLQARELCAKAAQEQAQKKAEEAATHAMDTLASQAQGAGFLSVEAVTKHTSEGSQASEGKSTSATVTTMLPQRRLSISVSVAGETGLLSCVLPDDLLIEILAERLQLNDCHRGVVFDGLETLYSRSPSSALYVVLKAINNRKYIYMVELKQDYVSFKAREKAKKEEEEQILKEKIQAEKVRISEMDEEEYDALSEEERAKIDQKHLEGLRERKRRRPSSEYIYAWELLAFRELERLAKEQEEKRLQEELERQRMEEEMMRKKNRKGKKESLLKEEMASGKKSQLGGKQVPSSAGGRVDNKGEHSMADRKFSVLEHPDSLQTERSEAEEINKKKRLKDNKIMAIEEASTPLGGPGSSEDTEKQYPSESEKQLLLRFRLYEQTQKNISETLQHWDRVQGILASALSLEENMQDTEEASNLEQHPVQSGKRGRKDREREKERLEKEKEKERLEKEKTDRLKMEGDIKIHHSPASSPFADGESGNTAFKEGLQKGRWDVGVPHIVLSVTGQSDPSGKKVLSSGWLPSLNEVLDGLGLGPSGPPIPPASIFSVIPYPLKRAPLSGRDTLKHFTLLMPLSEENIEDKKELEAEVDTITSISSVKEDQVTPTKGRAKKDKPEAGRDSQKEKEKHRPSGTKKSVRGSETRSPLLGALTPLSDADQSSYNLETLQEKGNRLNTFRWIVPANGEVCLKIHFTSNSVGQFDQTLNFELLGTKRRYQLYCRGICAYPAISKDPKTVFPSRRKVALPNEIIQKKYILASEVFEFGPLLCGKSRDRYKEGRYPENMEKFTVHNNSSLTADVLFCLHQDTKATTFLLDPPSMSLKPDEKQVLTVWAFPTSPGLFEDRIVCCVKENPEPVIFKISCHGVRPELELDRKQLHFEKILLHRKETKTLYLRNNNLLPVAWKLTGLESLGDEFMVSQDQGILMPKTEYALQMHFRALKQVNVKKVIRLEVSDVDNILGIVYTENIQIMAEAYDVALDISFPKGADGGLDFGVIKVSEEAKQTLSLKNKGKYEISYSFLLETTEAGMPELNSHFTIQPQKGTLNPNDRPAQVQITFRSRKEVSIENKPILRCQVIEPNISEGGETIASIPVKLSIQSLFTRYACVPTNDLNFGSMMYGTRKIRTFTIENKGEFEIKYAIFKMNKDVPGQPQKKSGPGNKRVRSREGSVSGKSVSVSKSKRSESVQRDMGTAQVRFTLGVFTVSPGFGTIPVGGQQVITAECVMEQVGKCEELLAIDISDRDPEDHPNGIPYKLVTEGCVPGIIVHDIPSIFEEHRICKNIDLYQCLQTVDSGGIFVEDESKFLFINTLVGRQAKAQFKIINSGKIPCDVSLYVKPISSKSASRIIDIFEVEPPKMTIPSHSHSFAVVTFSPQTMQSYQCIFEAIVEGYFSNISRPKSLTFDITGDGNLPQVTVLRPVIRTRSGNPLVLFSRLLLGQTEKQPLVLKNEGTLPAQINIDLVDENGVFILNPAPGTQCVYFTPNRREEERMVSVRNTHTASLILTPGQMAEFGISFTPSTVQRYSGSLHLLVVDNQYEDSVIQIVGEGYQDEFTLDNIYRPKSSDKMEITDVPVDQDTVEAKRLDHIQFGDCHVGKAYQETFTMTNRTSADTIRFEWPADINQLKFFPQMGHVHAGCSKNVTVTFKSENPVSFSSQTVKCKISKITFQQPVDKVPDWDTRLRTVKWLDTGKESGTPRAAKKKVVETDPEPAHTILENTARELVLRVSAVCDFVQFKCKSETIHFKDTLLFQTRVVEFQITNTGNIQLEYSWHKLMETNEKAVSLSNMRTDSVEVISAVQMPGTRPGSRAVSLPASAIESVSSLASSDQDFMPFTIEPQIGVIDPGNKQGFLIKFSPTELGEYEARLICSIPNLMNAQGPTIAVKGRSLLPYCHFDLEDSDYIRSNKRNPEMRGPHGAPPRAALDTNTRVIEFSSVGLTTSMSRTFTIMNPTSSSYTFQWKCEDPVDMKVQPTFKCLTEKGNVSAQKKAEITFEFHPQKLEITESFWSFLIPEQNILVPFLLVGRTREPVVSLDRSHLNYKSLLIGLEARETVYLVNNEDVDFAFSFQENSRYSEGFVESLDVNPMEGSVPLHSRIPVVISYKPTHEGRVNFNLLCNVKRKSQPLTLNVKAEAYSMNANVQYENSEGTVTELSPDRENNISFSQVGLNEKISIDFHVYNTGRFILEFHWEFWGPEDVLQFLKMQPENGSVQPGMQAHSTLVFCPQHKCTLKKTGLKLKIQNGPTYRCLFDGAGVPPGVHFSFTKYDFGPNFIYHAGMVPSTQKLCITNKGDKEARIECLFSSTAHLEVDCHTEVLLPSSVLEIPITFYPREPIMYQDKIIFDINGFSQQTVEILGQGTEMKVEVEDAKHKIVNLGALRTGETVKKVIPVVNKSLAPVNFVLALTQQTLLDSKVLCVNPSGNITLKPLGGRCLVEIIFAPKRRMATFMDEVMMDSSGILRSLFALRGSCQGMEINLDQDYIPFGAVAQRSQATRRLVMQNTGDIGASFKWNINSFAPDFAIQPEQGYISPGMEVTFEVTFSPKELSQDIRYDNLFCSIEGGKPLKLTLAGSCVSASVVKEVVHFACQVRSRQTQTITLSNKTNKHCTLQPVIEGEYWSGPQAFTIEPQQNKPYEITYRPLTMTTDGKKHQGTVFFPFPDGTGLLYVLQGTADPPKAISTITREVPCKTPYSELLSISNWLPKPQRFRVNIELIKPEKMDATTQLKGLDYIDVPASAKRDYKLSFFSYKEGTFSVKVTFKNETTQEYLYYLVSFKATPPTAIGTIEMIAVVRQSASATVRVENPLLIPANFLIECKHSDISVPSQLTVPAQSEGSMMFEYQPLKSGEFTARLTLTNSDLGTFHYDLTLKAMPAGLEKPLYFRTSLGSSQAQMARFINFSRQKVEFGCKIDSPDFLVEKTINAAAGSQGGSEVCVEVCFEPCHLGETQGLLTISSPIGGEYTFPLFGTCTTPKAQGPFIIRAGSSTSIPFKNIFQQTTTFSFQVDNPFFSVKPTETIRSKKTHSITVSFEGNPIESKTPITCKMLVSCPRSEGVGQSITWVYYLRGITPEGGQREKSQ</sequence>
<feature type="compositionally biased region" description="Basic and acidic residues" evidence="7">
    <location>
        <begin position="2154"/>
        <end position="2164"/>
    </location>
</feature>
<feature type="compositionally biased region" description="Basic and acidic residues" evidence="7">
    <location>
        <begin position="2498"/>
        <end position="2514"/>
    </location>
</feature>
<dbReference type="PANTHER" id="PTHR23053">
    <property type="entry name" value="DLEC1 DELETED IN LUNG AND ESOPHAGEAL CANCER 1"/>
    <property type="match status" value="1"/>
</dbReference>
<evidence type="ECO:0000256" key="3">
    <source>
        <dbReference type="ARBA" id="ARBA00022490"/>
    </source>
</evidence>